<feature type="domain" description="AAA+ ATPase" evidence="9">
    <location>
        <begin position="881"/>
        <end position="1015"/>
    </location>
</feature>
<comment type="subcellular location">
    <subcellularLocation>
        <location evidence="1">Mitochondrion outer membrane</location>
        <topology evidence="1">Single-pass membrane protein</topology>
    </subcellularLocation>
</comment>
<dbReference type="Pfam" id="PF00004">
    <property type="entry name" value="AAA"/>
    <property type="match status" value="1"/>
</dbReference>
<gene>
    <name evidence="10" type="ORF">H2201_005595</name>
</gene>
<feature type="region of interest" description="Disordered" evidence="8">
    <location>
        <begin position="18"/>
        <end position="119"/>
    </location>
</feature>
<dbReference type="Proteomes" id="UP001172684">
    <property type="component" value="Unassembled WGS sequence"/>
</dbReference>
<keyword evidence="4" id="KW-1000">Mitochondrion outer membrane</keyword>
<dbReference type="InterPro" id="IPR003959">
    <property type="entry name" value="ATPase_AAA_core"/>
</dbReference>
<feature type="region of interest" description="Disordered" evidence="8">
    <location>
        <begin position="183"/>
        <end position="202"/>
    </location>
</feature>
<evidence type="ECO:0000256" key="6">
    <source>
        <dbReference type="ARBA" id="ARBA00023128"/>
    </source>
</evidence>
<feature type="region of interest" description="Disordered" evidence="8">
    <location>
        <begin position="223"/>
        <end position="253"/>
    </location>
</feature>
<feature type="compositionally biased region" description="Basic residues" evidence="8">
    <location>
        <begin position="18"/>
        <end position="33"/>
    </location>
</feature>
<accession>A0ABQ9NTL1</accession>
<evidence type="ECO:0000313" key="11">
    <source>
        <dbReference type="Proteomes" id="UP001172684"/>
    </source>
</evidence>
<reference evidence="10" key="1">
    <citation type="submission" date="2022-10" db="EMBL/GenBank/DDBJ databases">
        <title>Culturing micro-colonial fungi from biological soil crusts in the Mojave desert and describing Neophaeococcomyces mojavensis, and introducing the new genera and species Taxawa tesnikishii.</title>
        <authorList>
            <person name="Kurbessoian T."/>
            <person name="Stajich J.E."/>
        </authorList>
    </citation>
    <scope>NUCLEOTIDE SEQUENCE</scope>
    <source>
        <strain evidence="10">TK_1</strain>
    </source>
</reference>
<comment type="caution">
    <text evidence="10">The sequence shown here is derived from an EMBL/GenBank/DDBJ whole genome shotgun (WGS) entry which is preliminary data.</text>
</comment>
<evidence type="ECO:0000259" key="9">
    <source>
        <dbReference type="SMART" id="SM00382"/>
    </source>
</evidence>
<feature type="compositionally biased region" description="Polar residues" evidence="8">
    <location>
        <begin position="183"/>
        <end position="192"/>
    </location>
</feature>
<dbReference type="Pfam" id="PF17862">
    <property type="entry name" value="AAA_lid_3"/>
    <property type="match status" value="1"/>
</dbReference>
<keyword evidence="11" id="KW-1185">Reference proteome</keyword>
<organism evidence="10 11">
    <name type="scientific">Coniosporium apollinis</name>
    <dbReference type="NCBI Taxonomy" id="61459"/>
    <lineage>
        <taxon>Eukaryota</taxon>
        <taxon>Fungi</taxon>
        <taxon>Dikarya</taxon>
        <taxon>Ascomycota</taxon>
        <taxon>Pezizomycotina</taxon>
        <taxon>Dothideomycetes</taxon>
        <taxon>Dothideomycetes incertae sedis</taxon>
        <taxon>Coniosporium</taxon>
    </lineage>
</organism>
<dbReference type="SMART" id="SM00382">
    <property type="entry name" value="AAA"/>
    <property type="match status" value="1"/>
</dbReference>
<dbReference type="InterPro" id="IPR056027">
    <property type="entry name" value="DUF7608"/>
</dbReference>
<feature type="compositionally biased region" description="Low complexity" evidence="8">
    <location>
        <begin position="39"/>
        <end position="54"/>
    </location>
</feature>
<feature type="compositionally biased region" description="Acidic residues" evidence="8">
    <location>
        <begin position="368"/>
        <end position="388"/>
    </location>
</feature>
<evidence type="ECO:0000256" key="8">
    <source>
        <dbReference type="SAM" id="MobiDB-lite"/>
    </source>
</evidence>
<feature type="compositionally biased region" description="Basic and acidic residues" evidence="8">
    <location>
        <begin position="679"/>
        <end position="688"/>
    </location>
</feature>
<feature type="region of interest" description="Disordered" evidence="8">
    <location>
        <begin position="795"/>
        <end position="814"/>
    </location>
</feature>
<dbReference type="SUPFAM" id="SSF52540">
    <property type="entry name" value="P-loop containing nucleoside triphosphate hydrolases"/>
    <property type="match status" value="1"/>
</dbReference>
<dbReference type="PANTHER" id="PTHR45644">
    <property type="entry name" value="AAA ATPASE, PUTATIVE (AFU_ORTHOLOGUE AFUA_2G12920)-RELATED-RELATED"/>
    <property type="match status" value="1"/>
</dbReference>
<evidence type="ECO:0000256" key="7">
    <source>
        <dbReference type="PROSITE-ProRule" id="PRU00317"/>
    </source>
</evidence>
<dbReference type="InterPro" id="IPR001313">
    <property type="entry name" value="Pumilio_RNA-bd_rpt"/>
</dbReference>
<keyword evidence="3" id="KW-0547">Nucleotide-binding</keyword>
<evidence type="ECO:0000256" key="1">
    <source>
        <dbReference type="ARBA" id="ARBA00004572"/>
    </source>
</evidence>
<keyword evidence="2" id="KW-0677">Repeat</keyword>
<feature type="compositionally biased region" description="Basic and acidic residues" evidence="8">
    <location>
        <begin position="72"/>
        <end position="84"/>
    </location>
</feature>
<feature type="region of interest" description="Disordered" evidence="8">
    <location>
        <begin position="364"/>
        <end position="409"/>
    </location>
</feature>
<dbReference type="InterPro" id="IPR003960">
    <property type="entry name" value="ATPase_AAA_CS"/>
</dbReference>
<dbReference type="PANTHER" id="PTHR45644:SF56">
    <property type="entry name" value="AAA ATPASE, PUTATIVE (AFU_ORTHOLOGUE AFUA_2G12920)-RELATED"/>
    <property type="match status" value="1"/>
</dbReference>
<name>A0ABQ9NTL1_9PEZI</name>
<keyword evidence="6" id="KW-0496">Mitochondrion</keyword>
<keyword evidence="5" id="KW-0067">ATP-binding</keyword>
<evidence type="ECO:0000256" key="5">
    <source>
        <dbReference type="ARBA" id="ARBA00022840"/>
    </source>
</evidence>
<dbReference type="InterPro" id="IPR041569">
    <property type="entry name" value="AAA_lid_3"/>
</dbReference>
<evidence type="ECO:0000256" key="4">
    <source>
        <dbReference type="ARBA" id="ARBA00022787"/>
    </source>
</evidence>
<dbReference type="InterPro" id="IPR003593">
    <property type="entry name" value="AAA+_ATPase"/>
</dbReference>
<protein>
    <recommendedName>
        <fullName evidence="9">AAA+ ATPase domain-containing protein</fullName>
    </recommendedName>
</protein>
<evidence type="ECO:0000256" key="2">
    <source>
        <dbReference type="ARBA" id="ARBA00022737"/>
    </source>
</evidence>
<dbReference type="InterPro" id="IPR027417">
    <property type="entry name" value="P-loop_NTPase"/>
</dbReference>
<dbReference type="Gene3D" id="1.10.8.60">
    <property type="match status" value="1"/>
</dbReference>
<dbReference type="Gene3D" id="3.40.50.300">
    <property type="entry name" value="P-loop containing nucleotide triphosphate hydrolases"/>
    <property type="match status" value="1"/>
</dbReference>
<dbReference type="EMBL" id="JAPDRL010000042">
    <property type="protein sequence ID" value="KAJ9663634.1"/>
    <property type="molecule type" value="Genomic_DNA"/>
</dbReference>
<dbReference type="PROSITE" id="PS50302">
    <property type="entry name" value="PUM"/>
    <property type="match status" value="1"/>
</dbReference>
<feature type="region of interest" description="Disordered" evidence="8">
    <location>
        <begin position="485"/>
        <end position="530"/>
    </location>
</feature>
<feature type="region of interest" description="Disordered" evidence="8">
    <location>
        <begin position="656"/>
        <end position="688"/>
    </location>
</feature>
<feature type="repeat" description="Pumilio" evidence="7">
    <location>
        <begin position="575"/>
        <end position="615"/>
    </location>
</feature>
<dbReference type="InterPro" id="IPR051701">
    <property type="entry name" value="Mito_OM_Translocase_MSP1"/>
</dbReference>
<dbReference type="PROSITE" id="PS00674">
    <property type="entry name" value="AAA"/>
    <property type="match status" value="1"/>
</dbReference>
<evidence type="ECO:0000256" key="3">
    <source>
        <dbReference type="ARBA" id="ARBA00022741"/>
    </source>
</evidence>
<dbReference type="Pfam" id="PF24581">
    <property type="entry name" value="DUF7608"/>
    <property type="match status" value="1"/>
</dbReference>
<sequence>MQAIARRTLWSACRFPARKVAGRRYPPRARSFHRSSQLSKPSDGPNGPSNPGGSALDHDARNERGILAPKSQEADTRPGVKEEDGTAAVADRLQKTKDGPNFYGSALNRSMRNRKPKQVEPTRIPDWFISRNVRLREELGEEHPRDTSYGSFSYIIKDKATKKVLVSLPFGISELEHLVSSYTQEASDSGEPSTAAGKVQESGSAREFLEKIISSINNRLGTLEEETRGRGAPSDELVPQEGAGPEDKADKNVNKHIRPETSDLPMWVLAELQAAVAASFATARPELGRILAAGKTNVSLFCPSNGGIKALDAIVHRIASALEADVIQLNAQILTRLIEECYPAESDPAIRSFRNLSYETYQARSEAQELEQGVEEAEEDEQDDEAEDVAGASFPPRETSRGKSRKAGAQAFAGRNLTDLFSSMKNITPFIKVVSLESDGTGSLGQGQYPEQRYQSQPVNALQPGEIELLTLLEALLDTDAAKRSSALGQPGTENSSTPAGEGAHNASNTTAFPCSGEPESAPKAMPQPVSPEILSDEIDLPTLNDGNSGMVHSIRFDPTASRARQTNAAPSQRRLIVHIQDFKELNATRHGSQVVQRLLQVVRERRRTGQQVMVVGTTSAEHLLPESSAATALRELQSDFSERLFRTIVVPLGAPLTSPTESKESKDSASDSEESLDPWERAEQERTQEINIGNIQDMIRRLCPAGSPLTDSTQPLRIPAYLDASQSPLKKRILSFDEVHRIVITALGLRIVHTESSELEPIHLALAMTVLSKSDAIKSAWLTAKLSLDDDPKGAAYKDPSTQKQSKSSKAAADRLDAIRRSATKYEKRLLSGVINPSSISTTFSTVHAPPTTIEALKSLTSLSLIRPDAFKYGVLATDKIPGLLLYGPPGTGKTLLAKAVAKESGATVLEVAGAEVYDMYVGEGEKNVRAIFSLARKLSPCVVFIDEADAIFGSRGGPGNRTSHREIINQFLKEWDGMNDLSVFIMVATNRPFDLDDAVLRRLPRRLLVDLPVESDRAAILRIHLKDEVVDQGVDVGELAKQTPLYSGSDLKNLAVAAALACVREEMEMAAGASSEAGESDGQKYPEKRTLMKRHFEKALQEISASISEDMGSLSAIRKFDEQFGDRKGRRKKGGWGFGTGIEERREEAARVRV</sequence>
<evidence type="ECO:0000313" key="10">
    <source>
        <dbReference type="EMBL" id="KAJ9663634.1"/>
    </source>
</evidence>
<keyword evidence="4" id="KW-0472">Membrane</keyword>
<proteinExistence type="predicted"/>